<evidence type="ECO:0000313" key="2">
    <source>
        <dbReference type="Proteomes" id="UP001307889"/>
    </source>
</evidence>
<keyword evidence="2" id="KW-1185">Reference proteome</keyword>
<proteinExistence type="predicted"/>
<gene>
    <name evidence="1" type="ORF">NTJ_11053</name>
</gene>
<name>A0ABN7B1X5_9HEMI</name>
<evidence type="ECO:0000313" key="1">
    <source>
        <dbReference type="EMBL" id="BES98238.1"/>
    </source>
</evidence>
<organism evidence="1 2">
    <name type="scientific">Nesidiocoris tenuis</name>
    <dbReference type="NCBI Taxonomy" id="355587"/>
    <lineage>
        <taxon>Eukaryota</taxon>
        <taxon>Metazoa</taxon>
        <taxon>Ecdysozoa</taxon>
        <taxon>Arthropoda</taxon>
        <taxon>Hexapoda</taxon>
        <taxon>Insecta</taxon>
        <taxon>Pterygota</taxon>
        <taxon>Neoptera</taxon>
        <taxon>Paraneoptera</taxon>
        <taxon>Hemiptera</taxon>
        <taxon>Heteroptera</taxon>
        <taxon>Panheteroptera</taxon>
        <taxon>Cimicomorpha</taxon>
        <taxon>Miridae</taxon>
        <taxon>Dicyphina</taxon>
        <taxon>Nesidiocoris</taxon>
    </lineage>
</organism>
<dbReference type="Proteomes" id="UP001307889">
    <property type="component" value="Chromosome 9"/>
</dbReference>
<reference evidence="1 2" key="1">
    <citation type="submission" date="2023-09" db="EMBL/GenBank/DDBJ databases">
        <title>Nesidiocoris tenuis whole genome shotgun sequence.</title>
        <authorList>
            <person name="Shibata T."/>
            <person name="Shimoda M."/>
            <person name="Kobayashi T."/>
            <person name="Uehara T."/>
        </authorList>
    </citation>
    <scope>NUCLEOTIDE SEQUENCE [LARGE SCALE GENOMIC DNA]</scope>
    <source>
        <strain evidence="1 2">Japan</strain>
    </source>
</reference>
<protein>
    <submittedName>
        <fullName evidence="1">Uncharacterized protein</fullName>
    </submittedName>
</protein>
<accession>A0ABN7B1X5</accession>
<dbReference type="EMBL" id="AP028917">
    <property type="protein sequence ID" value="BES98238.1"/>
    <property type="molecule type" value="Genomic_DNA"/>
</dbReference>
<sequence>MQMAVSSDRIYNSQAVKRKGRKCCCCGGNGQPAPKIRNEGEMKRPVNSEGKTKPFNCIIIQVDSGFVTVPGPPSSILHGQIT</sequence>